<reference evidence="6 7" key="1">
    <citation type="submission" date="2016-11" db="EMBL/GenBank/DDBJ databases">
        <authorList>
            <person name="Jaros S."/>
            <person name="Januszkiewicz K."/>
            <person name="Wedrychowicz H."/>
        </authorList>
    </citation>
    <scope>NUCLEOTIDE SEQUENCE [LARGE SCALE GENOMIC DNA]</scope>
    <source>
        <strain evidence="6 7">DSM 15970</strain>
    </source>
</reference>
<dbReference type="Gene3D" id="1.20.120.50">
    <property type="entry name" value="Hemerythrin-like"/>
    <property type="match status" value="1"/>
</dbReference>
<keyword evidence="4" id="KW-0472">Membrane</keyword>
<protein>
    <submittedName>
        <fullName evidence="6">Diguanylate cyclase (GGDEF) domain-containing protein/hemerythrin-like metal-binding domain protein</fullName>
    </submittedName>
</protein>
<dbReference type="Pfam" id="PF01814">
    <property type="entry name" value="Hemerythrin"/>
    <property type="match status" value="1"/>
</dbReference>
<keyword evidence="7" id="KW-1185">Reference proteome</keyword>
<evidence type="ECO:0000313" key="6">
    <source>
        <dbReference type="EMBL" id="SHI81669.1"/>
    </source>
</evidence>
<dbReference type="STRING" id="1122934.SAMN02745691_00889"/>
<sequence>MITLSSPLYCRSEFMGAVSLDFTTGELGKMLGSVYDGYVLDSAYTVIASNGSGGDEDGISSLAQQMGIRKNTMDKIEAIESGTVVKAGSWFVYKADFEETPLMLLYSVPARQVYAWGFLFTIPILVVFLLLVIAFREIRNRREAEETIRRLSTIDPLTGLRNRLFLEATMEKEIERTNDSDSVIMMDLDHFKKINDIFGHPVGDDVLKKTAKIIMDNLRDADIPARLGGEEFLIFLPGMGLEDAVDTAENIRKALDESPHPVAGRYSASFGVAQRKPNESVLSLYDRVDEALYMAKRRGRNRVEAFGTEDRISVAFAHVKWNREWESGHEKIDEQHRHLVKLGNDLITLSFSNADQTEVSSKLDEMIEHIVLHFEYEEEIQKEAGFAGCLEHKEIHEDLTSKAEDIRESYKKGMLKSSEIFSFLLDEVVVGHMAEEDVKFYAYL</sequence>
<dbReference type="Proteomes" id="UP000184342">
    <property type="component" value="Unassembled WGS sequence"/>
</dbReference>
<dbReference type="FunFam" id="3.30.70.270:FF:000001">
    <property type="entry name" value="Diguanylate cyclase domain protein"/>
    <property type="match status" value="1"/>
</dbReference>
<evidence type="ECO:0000259" key="5">
    <source>
        <dbReference type="PROSITE" id="PS50887"/>
    </source>
</evidence>
<proteinExistence type="inferred from homology"/>
<dbReference type="GO" id="GO:0052621">
    <property type="term" value="F:diguanylate cyclase activity"/>
    <property type="evidence" value="ECO:0007669"/>
    <property type="project" value="TreeGrafter"/>
</dbReference>
<dbReference type="SUPFAM" id="SSF47188">
    <property type="entry name" value="Hemerythrin-like"/>
    <property type="match status" value="1"/>
</dbReference>
<evidence type="ECO:0000313" key="7">
    <source>
        <dbReference type="Proteomes" id="UP000184342"/>
    </source>
</evidence>
<dbReference type="CDD" id="cd12107">
    <property type="entry name" value="Hemerythrin"/>
    <property type="match status" value="1"/>
</dbReference>
<organism evidence="6 7">
    <name type="scientific">Parasporobacterium paucivorans DSM 15970</name>
    <dbReference type="NCBI Taxonomy" id="1122934"/>
    <lineage>
        <taxon>Bacteria</taxon>
        <taxon>Bacillati</taxon>
        <taxon>Bacillota</taxon>
        <taxon>Clostridia</taxon>
        <taxon>Lachnospirales</taxon>
        <taxon>Lachnospiraceae</taxon>
        <taxon>Parasporobacterium</taxon>
    </lineage>
</organism>
<dbReference type="PANTHER" id="PTHR45138">
    <property type="entry name" value="REGULATORY COMPONENTS OF SENSORY TRANSDUCTION SYSTEM"/>
    <property type="match status" value="1"/>
</dbReference>
<dbReference type="SMART" id="SM00267">
    <property type="entry name" value="GGDEF"/>
    <property type="match status" value="1"/>
</dbReference>
<evidence type="ECO:0000256" key="4">
    <source>
        <dbReference type="SAM" id="Phobius"/>
    </source>
</evidence>
<evidence type="ECO:0000256" key="1">
    <source>
        <dbReference type="ARBA" id="ARBA00010587"/>
    </source>
</evidence>
<dbReference type="InterPro" id="IPR012312">
    <property type="entry name" value="Hemerythrin-like"/>
</dbReference>
<dbReference type="Pfam" id="PF00990">
    <property type="entry name" value="GGDEF"/>
    <property type="match status" value="1"/>
</dbReference>
<accession>A0A1M6E8G9</accession>
<dbReference type="NCBIfam" id="TIGR00254">
    <property type="entry name" value="GGDEF"/>
    <property type="match status" value="1"/>
</dbReference>
<dbReference type="InterPro" id="IPR029787">
    <property type="entry name" value="Nucleotide_cyclase"/>
</dbReference>
<dbReference type="InterPro" id="IPR050469">
    <property type="entry name" value="Diguanylate_Cyclase"/>
</dbReference>
<comment type="similarity">
    <text evidence="1">Belongs to the hemerythrin family.</text>
</comment>
<dbReference type="CDD" id="cd01949">
    <property type="entry name" value="GGDEF"/>
    <property type="match status" value="1"/>
</dbReference>
<dbReference type="PANTHER" id="PTHR45138:SF9">
    <property type="entry name" value="DIGUANYLATE CYCLASE DGCM-RELATED"/>
    <property type="match status" value="1"/>
</dbReference>
<feature type="domain" description="GGDEF" evidence="5">
    <location>
        <begin position="179"/>
        <end position="308"/>
    </location>
</feature>
<keyword evidence="4" id="KW-1133">Transmembrane helix</keyword>
<feature type="transmembrane region" description="Helical" evidence="4">
    <location>
        <begin position="113"/>
        <end position="135"/>
    </location>
</feature>
<dbReference type="SUPFAM" id="SSF55073">
    <property type="entry name" value="Nucleotide cyclase"/>
    <property type="match status" value="1"/>
</dbReference>
<evidence type="ECO:0000256" key="3">
    <source>
        <dbReference type="ARBA" id="ARBA00023004"/>
    </source>
</evidence>
<dbReference type="InterPro" id="IPR000160">
    <property type="entry name" value="GGDEF_dom"/>
</dbReference>
<dbReference type="InterPro" id="IPR012827">
    <property type="entry name" value="Hemerythrin_metal-bd"/>
</dbReference>
<dbReference type="AlphaFoldDB" id="A0A1M6E8G9"/>
<keyword evidence="3" id="KW-0408">Iron</keyword>
<dbReference type="NCBIfam" id="TIGR02481">
    <property type="entry name" value="hemeryth_dom"/>
    <property type="match status" value="1"/>
</dbReference>
<evidence type="ECO:0000256" key="2">
    <source>
        <dbReference type="ARBA" id="ARBA00022723"/>
    </source>
</evidence>
<keyword evidence="2" id="KW-0479">Metal-binding</keyword>
<dbReference type="GO" id="GO:0046872">
    <property type="term" value="F:metal ion binding"/>
    <property type="evidence" value="ECO:0007669"/>
    <property type="project" value="UniProtKB-KW"/>
</dbReference>
<name>A0A1M6E8G9_9FIRM</name>
<dbReference type="InterPro" id="IPR035938">
    <property type="entry name" value="Hemerythrin-like_sf"/>
</dbReference>
<keyword evidence="4" id="KW-0812">Transmembrane</keyword>
<dbReference type="EMBL" id="FQYT01000007">
    <property type="protein sequence ID" value="SHI81669.1"/>
    <property type="molecule type" value="Genomic_DNA"/>
</dbReference>
<dbReference type="PROSITE" id="PS50887">
    <property type="entry name" value="GGDEF"/>
    <property type="match status" value="1"/>
</dbReference>
<dbReference type="InterPro" id="IPR043128">
    <property type="entry name" value="Rev_trsase/Diguanyl_cyclase"/>
</dbReference>
<dbReference type="Gene3D" id="3.30.70.270">
    <property type="match status" value="1"/>
</dbReference>
<gene>
    <name evidence="6" type="ORF">SAMN02745691_00889</name>
</gene>